<keyword evidence="5" id="KW-1185">Reference proteome</keyword>
<gene>
    <name evidence="4" type="ORF">OP10G_2711</name>
</gene>
<name>A0A068NWW8_FIMGI</name>
<sequence length="439" mass="48598">MTGRAAAGFGLAAIGLAITFALSEKATSRQADASKVTVVYWEKWTGSEGEEMRKVVDAFNRSQNKIFVRYLTVSGVDSKTMLATAGGNPPDVAGIWADQLCQFSDAKALTDLMPMALANGLGPDYYIKNYWDALTYRGGLWALPSTPASIALHVRTDLVPKEVASPETFPKTIEDFDKLVFRISKKRPDGSLEMAGFLPSSPGWWNWAWSPYFGGKLVVGDKITVDSPEAERAFTWIASYAKKFGSKEVQSFQSGFGGFASPQDPFMTGKTATEMNGVWKANYIDVYKKGVKWFAVPFPYPADHPELQGHTNLSQDVLAIPRGAKHAKEAFEFIRYVQRQDVMEGLCTRHGKNSPLNKVSEAFFKNHPNKFIRLFDQLARSPKAINPPQIGLYPQINAELGVAFQSVNTGQKEPKEALAEAQARLDGLWATYRTQVLDR</sequence>
<dbReference type="Proteomes" id="UP000027982">
    <property type="component" value="Chromosome"/>
</dbReference>
<dbReference type="Gene3D" id="3.40.190.10">
    <property type="entry name" value="Periplasmic binding protein-like II"/>
    <property type="match status" value="2"/>
</dbReference>
<dbReference type="GO" id="GO:0015768">
    <property type="term" value="P:maltose transport"/>
    <property type="evidence" value="ECO:0007669"/>
    <property type="project" value="TreeGrafter"/>
</dbReference>
<dbReference type="GO" id="GO:1901982">
    <property type="term" value="F:maltose binding"/>
    <property type="evidence" value="ECO:0007669"/>
    <property type="project" value="TreeGrafter"/>
</dbReference>
<dbReference type="GO" id="GO:0055052">
    <property type="term" value="C:ATP-binding cassette (ABC) transporter complex, substrate-binding subunit-containing"/>
    <property type="evidence" value="ECO:0007669"/>
    <property type="project" value="TreeGrafter"/>
</dbReference>
<dbReference type="OrthoDB" id="9808332at2"/>
<dbReference type="HOGENOM" id="CLU_031285_10_0_0"/>
<evidence type="ECO:0000256" key="1">
    <source>
        <dbReference type="ARBA" id="ARBA00008520"/>
    </source>
</evidence>
<dbReference type="STRING" id="661478.OP10G_2711"/>
<accession>A0A068NWW8</accession>
<evidence type="ECO:0000256" key="2">
    <source>
        <dbReference type="ARBA" id="ARBA00022448"/>
    </source>
</evidence>
<comment type="similarity">
    <text evidence="1">Belongs to the bacterial solute-binding protein 1 family.</text>
</comment>
<dbReference type="EMBL" id="CP007139">
    <property type="protein sequence ID" value="AIE86079.1"/>
    <property type="molecule type" value="Genomic_DNA"/>
</dbReference>
<dbReference type="KEGG" id="fgi:OP10G_2711"/>
<keyword evidence="3" id="KW-0732">Signal</keyword>
<organism evidence="4 5">
    <name type="scientific">Fimbriimonas ginsengisoli Gsoil 348</name>
    <dbReference type="NCBI Taxonomy" id="661478"/>
    <lineage>
        <taxon>Bacteria</taxon>
        <taxon>Bacillati</taxon>
        <taxon>Armatimonadota</taxon>
        <taxon>Fimbriimonadia</taxon>
        <taxon>Fimbriimonadales</taxon>
        <taxon>Fimbriimonadaceae</taxon>
        <taxon>Fimbriimonas</taxon>
    </lineage>
</organism>
<dbReference type="InterPro" id="IPR006059">
    <property type="entry name" value="SBP"/>
</dbReference>
<dbReference type="AlphaFoldDB" id="A0A068NWW8"/>
<evidence type="ECO:0000313" key="5">
    <source>
        <dbReference type="Proteomes" id="UP000027982"/>
    </source>
</evidence>
<evidence type="ECO:0000256" key="3">
    <source>
        <dbReference type="ARBA" id="ARBA00022729"/>
    </source>
</evidence>
<proteinExistence type="inferred from homology"/>
<keyword evidence="2" id="KW-0813">Transport</keyword>
<dbReference type="RefSeq" id="WP_025225376.1">
    <property type="nucleotide sequence ID" value="NZ_CP007139.1"/>
</dbReference>
<dbReference type="PANTHER" id="PTHR30061">
    <property type="entry name" value="MALTOSE-BINDING PERIPLASMIC PROTEIN"/>
    <property type="match status" value="1"/>
</dbReference>
<dbReference type="PANTHER" id="PTHR30061:SF50">
    <property type="entry name" value="MALTOSE_MALTODEXTRIN-BINDING PERIPLASMIC PROTEIN"/>
    <property type="match status" value="1"/>
</dbReference>
<evidence type="ECO:0000313" key="4">
    <source>
        <dbReference type="EMBL" id="AIE86079.1"/>
    </source>
</evidence>
<dbReference type="GO" id="GO:0042956">
    <property type="term" value="P:maltodextrin transmembrane transport"/>
    <property type="evidence" value="ECO:0007669"/>
    <property type="project" value="TreeGrafter"/>
</dbReference>
<dbReference type="eggNOG" id="COG1653">
    <property type="taxonomic scope" value="Bacteria"/>
</dbReference>
<reference evidence="4 5" key="1">
    <citation type="journal article" date="2014" name="PLoS ONE">
        <title>The first complete genome sequence of the class fimbriimonadia in the phylum armatimonadetes.</title>
        <authorList>
            <person name="Hu Z.Y."/>
            <person name="Wang Y.Z."/>
            <person name="Im W.T."/>
            <person name="Wang S.Y."/>
            <person name="Zhao G.P."/>
            <person name="Zheng H.J."/>
            <person name="Quan Z.X."/>
        </authorList>
    </citation>
    <scope>NUCLEOTIDE SEQUENCE [LARGE SCALE GENOMIC DNA]</scope>
    <source>
        <strain evidence="4">Gsoil 348</strain>
    </source>
</reference>
<dbReference type="SUPFAM" id="SSF53850">
    <property type="entry name" value="Periplasmic binding protein-like II"/>
    <property type="match status" value="1"/>
</dbReference>
<dbReference type="Pfam" id="PF01547">
    <property type="entry name" value="SBP_bac_1"/>
    <property type="match status" value="1"/>
</dbReference>
<protein>
    <submittedName>
        <fullName evidence="4">Sugar ABC transporter, sugar-binding protein</fullName>
    </submittedName>
</protein>